<evidence type="ECO:0000259" key="11">
    <source>
        <dbReference type="Pfam" id="PF07992"/>
    </source>
</evidence>
<keyword evidence="12" id="KW-0489">Methyltransferase</keyword>
<proteinExistence type="inferred from homology"/>
<evidence type="ECO:0000256" key="4">
    <source>
        <dbReference type="ARBA" id="ARBA00022630"/>
    </source>
</evidence>
<comment type="cofactor">
    <cofactor evidence="2">
        <name>[4Fe-4S] cluster</name>
        <dbReference type="ChEBI" id="CHEBI:49883"/>
    </cofactor>
</comment>
<dbReference type="GO" id="GO:0008168">
    <property type="term" value="F:methyltransferase activity"/>
    <property type="evidence" value="ECO:0007669"/>
    <property type="project" value="UniProtKB-KW"/>
</dbReference>
<evidence type="ECO:0000259" key="10">
    <source>
        <dbReference type="Pfam" id="PF00724"/>
    </source>
</evidence>
<comment type="caution">
    <text evidence="12">The sequence shown here is derived from an EMBL/GenBank/DDBJ whole genome shotgun (WGS) entry which is preliminary data.</text>
</comment>
<dbReference type="InterPro" id="IPR013785">
    <property type="entry name" value="Aldolase_TIM"/>
</dbReference>
<dbReference type="PANTHER" id="PTHR42917:SF2">
    <property type="entry name" value="2,4-DIENOYL-COA REDUCTASE [(2E)-ENOYL-COA-PRODUCING]"/>
    <property type="match status" value="1"/>
</dbReference>
<dbReference type="PRINTS" id="PR00368">
    <property type="entry name" value="FADPNR"/>
</dbReference>
<feature type="domain" description="FAD/NAD(P)-binding" evidence="11">
    <location>
        <begin position="385"/>
        <end position="618"/>
    </location>
</feature>
<dbReference type="SUPFAM" id="SSF51395">
    <property type="entry name" value="FMN-linked oxidoreductases"/>
    <property type="match status" value="1"/>
</dbReference>
<dbReference type="InterPro" id="IPR051793">
    <property type="entry name" value="NADH:flavin_oxidoreductase"/>
</dbReference>
<dbReference type="Gene3D" id="3.50.50.60">
    <property type="entry name" value="FAD/NAD(P)-binding domain"/>
    <property type="match status" value="1"/>
</dbReference>
<evidence type="ECO:0000256" key="8">
    <source>
        <dbReference type="ARBA" id="ARBA00023004"/>
    </source>
</evidence>
<evidence type="ECO:0000256" key="1">
    <source>
        <dbReference type="ARBA" id="ARBA00001917"/>
    </source>
</evidence>
<dbReference type="AlphaFoldDB" id="A0A0N1EYC1"/>
<dbReference type="GO" id="GO:0008670">
    <property type="term" value="F:2,4-dienoyl-CoA reductase (NADPH) activity"/>
    <property type="evidence" value="ECO:0007669"/>
    <property type="project" value="TreeGrafter"/>
</dbReference>
<dbReference type="EMBL" id="LGSZ01000095">
    <property type="protein sequence ID" value="KPH73699.1"/>
    <property type="molecule type" value="Genomic_DNA"/>
</dbReference>
<dbReference type="GO" id="GO:0051536">
    <property type="term" value="F:iron-sulfur cluster binding"/>
    <property type="evidence" value="ECO:0007669"/>
    <property type="project" value="UniProtKB-KW"/>
</dbReference>
<evidence type="ECO:0000256" key="3">
    <source>
        <dbReference type="ARBA" id="ARBA00011048"/>
    </source>
</evidence>
<keyword evidence="12" id="KW-0808">Transferase</keyword>
<evidence type="ECO:0000256" key="6">
    <source>
        <dbReference type="ARBA" id="ARBA00022723"/>
    </source>
</evidence>
<dbReference type="Pfam" id="PF07992">
    <property type="entry name" value="Pyr_redox_2"/>
    <property type="match status" value="1"/>
</dbReference>
<keyword evidence="9" id="KW-0411">Iron-sulfur</keyword>
<dbReference type="PANTHER" id="PTHR42917">
    <property type="entry name" value="2,4-DIENOYL-COA REDUCTASE"/>
    <property type="match status" value="1"/>
</dbReference>
<dbReference type="GO" id="GO:0046872">
    <property type="term" value="F:metal ion binding"/>
    <property type="evidence" value="ECO:0007669"/>
    <property type="project" value="UniProtKB-KW"/>
</dbReference>
<dbReference type="Proteomes" id="UP000037822">
    <property type="component" value="Unassembled WGS sequence"/>
</dbReference>
<dbReference type="Pfam" id="PF00724">
    <property type="entry name" value="Oxidored_FMN"/>
    <property type="match status" value="1"/>
</dbReference>
<dbReference type="InterPro" id="IPR001155">
    <property type="entry name" value="OxRdtase_FMN_N"/>
</dbReference>
<dbReference type="CDD" id="cd04734">
    <property type="entry name" value="OYE_like_3_FMN"/>
    <property type="match status" value="1"/>
</dbReference>
<dbReference type="InterPro" id="IPR023753">
    <property type="entry name" value="FAD/NAD-binding_dom"/>
</dbReference>
<keyword evidence="4" id="KW-0285">Flavoprotein</keyword>
<keyword evidence="13" id="KW-1185">Reference proteome</keyword>
<dbReference type="GO" id="GO:0032259">
    <property type="term" value="P:methylation"/>
    <property type="evidence" value="ECO:0007669"/>
    <property type="project" value="UniProtKB-KW"/>
</dbReference>
<feature type="domain" description="NADH:flavin oxidoreductase/NADH oxidase N-terminal" evidence="10">
    <location>
        <begin position="10"/>
        <end position="342"/>
    </location>
</feature>
<evidence type="ECO:0000313" key="13">
    <source>
        <dbReference type="Proteomes" id="UP000037822"/>
    </source>
</evidence>
<dbReference type="Gene3D" id="3.40.50.720">
    <property type="entry name" value="NAD(P)-binding Rossmann-like Domain"/>
    <property type="match status" value="1"/>
</dbReference>
<reference evidence="12 13" key="1">
    <citation type="submission" date="2015-07" db="EMBL/GenBank/DDBJ databases">
        <title>Whole genome sequencing of Bosea vaviloviae isolated from cave pool.</title>
        <authorList>
            <person name="Tan N.E.H."/>
            <person name="Lee Y.P."/>
            <person name="Gan H.M."/>
            <person name="Barton H."/>
            <person name="Savka M.A."/>
        </authorList>
    </citation>
    <scope>NUCLEOTIDE SEQUENCE [LARGE SCALE GENOMIC DNA]</scope>
    <source>
        <strain evidence="12 13">SD260</strain>
    </source>
</reference>
<dbReference type="PATRIC" id="fig|1526658.3.peg.4864"/>
<evidence type="ECO:0000256" key="7">
    <source>
        <dbReference type="ARBA" id="ARBA00023002"/>
    </source>
</evidence>
<gene>
    <name evidence="12" type="ORF">AE618_26600</name>
</gene>
<sequence>MSPAMSSDPLLQPLTIKHLTLKNRIMSTSHAISYGEDAMPKERYQLYHEEKARGGIGLTMFGGSSNVSPDSGSVFGQLSVGDDRIITHFREFSERVHRHGAAIMCQITHLGGRSHWRSDNWLPTVSPSRYREPSHRGFTKEMDKHDIDRIIRQFGDAAWRCREGGLDGCEVHVHGHLVGQFWNPLVNRRTDEFGGSLENRARFGLMVLEEIRRRVGDDFLLGVRMAVGEGHEEGMTGAEYLDMAKLIERSGLIDFFNLTFGRIDTEVGLADYMPGMHVGLAPQLAPVAAVKKQLSLPVFHAARITDLATARYAIQEGLISLVGMTRAHIADPHIVNKLARGEEERIRPCVGATYCSWQRRCIHNVSIGREATLPHLIAKAQTKRRVVIVGAGPGGLEAARICAERGHEVIVHEAASQAGGQVLLATRIPRRRDLIGIVDWRLAEAERLGVVFHYNSYADAETIAAANPDVVIIATGGLPDRMENEVAGAELAETVWEMLETPRVSQGTVLLYDGLGTITGAASAEMLADQGAQLVYVTPDKQAGIETSYLDRPFIMRELYRAGTALHPDRRLKRIIRNGNRLDATFVNEYTEVEETMSCDRMVIERGTIPMDELYHEMRAGAVNDGVTDLDALVAGGRQSLSLNPEGRYELHRIGDAISSRDIHAVMLDAMRLCKDI</sequence>
<evidence type="ECO:0000313" key="12">
    <source>
        <dbReference type="EMBL" id="KPH73699.1"/>
    </source>
</evidence>
<keyword evidence="8" id="KW-0408">Iron</keyword>
<dbReference type="PRINTS" id="PR00411">
    <property type="entry name" value="PNDRDTASEI"/>
</dbReference>
<evidence type="ECO:0000256" key="5">
    <source>
        <dbReference type="ARBA" id="ARBA00022643"/>
    </source>
</evidence>
<organism evidence="12 13">
    <name type="scientific">Bosea vaviloviae</name>
    <dbReference type="NCBI Taxonomy" id="1526658"/>
    <lineage>
        <taxon>Bacteria</taxon>
        <taxon>Pseudomonadati</taxon>
        <taxon>Pseudomonadota</taxon>
        <taxon>Alphaproteobacteria</taxon>
        <taxon>Hyphomicrobiales</taxon>
        <taxon>Boseaceae</taxon>
        <taxon>Bosea</taxon>
    </lineage>
</organism>
<dbReference type="InterPro" id="IPR036188">
    <property type="entry name" value="FAD/NAD-bd_sf"/>
</dbReference>
<keyword evidence="6" id="KW-0479">Metal-binding</keyword>
<dbReference type="Gene3D" id="3.20.20.70">
    <property type="entry name" value="Aldolase class I"/>
    <property type="match status" value="1"/>
</dbReference>
<name>A0A0N1EYC1_9HYPH</name>
<dbReference type="GO" id="GO:0010181">
    <property type="term" value="F:FMN binding"/>
    <property type="evidence" value="ECO:0007669"/>
    <property type="project" value="InterPro"/>
</dbReference>
<evidence type="ECO:0000256" key="9">
    <source>
        <dbReference type="ARBA" id="ARBA00023014"/>
    </source>
</evidence>
<evidence type="ECO:0000256" key="2">
    <source>
        <dbReference type="ARBA" id="ARBA00001966"/>
    </source>
</evidence>
<dbReference type="SUPFAM" id="SSF51905">
    <property type="entry name" value="FAD/NAD(P)-binding domain"/>
    <property type="match status" value="1"/>
</dbReference>
<accession>A0A0N1EYC1</accession>
<keyword evidence="5" id="KW-0288">FMN</keyword>
<protein>
    <submittedName>
        <fullName evidence="12">N-methylproline demethylase</fullName>
    </submittedName>
</protein>
<comment type="cofactor">
    <cofactor evidence="1">
        <name>FMN</name>
        <dbReference type="ChEBI" id="CHEBI:58210"/>
    </cofactor>
</comment>
<dbReference type="GO" id="GO:0033543">
    <property type="term" value="P:fatty acid beta-oxidation, unsaturated, even number, reductase/isomerase pathway"/>
    <property type="evidence" value="ECO:0007669"/>
    <property type="project" value="TreeGrafter"/>
</dbReference>
<keyword evidence="7" id="KW-0560">Oxidoreductase</keyword>
<comment type="similarity">
    <text evidence="3">In the N-terminal section; belongs to the NADH:flavin oxidoreductase/NADH oxidase family.</text>
</comment>